<dbReference type="InterPro" id="IPR002139">
    <property type="entry name" value="Ribo/fructo_kinase"/>
</dbReference>
<dbReference type="Proteomes" id="UP000268162">
    <property type="component" value="Unassembled WGS sequence"/>
</dbReference>
<dbReference type="Pfam" id="PF00294">
    <property type="entry name" value="PfkB"/>
    <property type="match status" value="1"/>
</dbReference>
<dbReference type="PRINTS" id="PR00990">
    <property type="entry name" value="RIBOKINASE"/>
</dbReference>
<dbReference type="Gene3D" id="3.40.1190.20">
    <property type="match status" value="1"/>
</dbReference>
<sequence>MTDTTPSAPSPPRTSILCYGSINIDEVYQVDGIAQPGQTIPTYGRTVSAGGKGANQAVAAGRTGSPVYMAGRIGTDGEWLRTRLENSGVDTRHVRTDTNPTSRAIIQVCRKTGENAIILFGSTGFGVDPADITRVLSKFGPRDMLMIQNELAQVDIILAQARERGLCIVYNPAPMDPILWQRIDRQAIDILIVNENEAETLPTIITITFLGRIVGGDHCGGNPIHARGADGGGGADADTGTVAQPVVDTTGAGDTWIGYFVGLLVKQLNSLLPSTEDHPTEPRAEGPFVNLDAEIMRGILGQASVAAGLAVTRPGAMDSIPTLAEVEQHNRTQYF</sequence>
<evidence type="ECO:0000259" key="3">
    <source>
        <dbReference type="Pfam" id="PF00294"/>
    </source>
</evidence>
<protein>
    <submittedName>
        <fullName evidence="4">Ribokinase-like protein</fullName>
    </submittedName>
</protein>
<proteinExistence type="predicted"/>
<organism evidence="4 5">
    <name type="scientific">Dimargaris cristalligena</name>
    <dbReference type="NCBI Taxonomy" id="215637"/>
    <lineage>
        <taxon>Eukaryota</taxon>
        <taxon>Fungi</taxon>
        <taxon>Fungi incertae sedis</taxon>
        <taxon>Zoopagomycota</taxon>
        <taxon>Kickxellomycotina</taxon>
        <taxon>Dimargaritomycetes</taxon>
        <taxon>Dimargaritales</taxon>
        <taxon>Dimargaritaceae</taxon>
        <taxon>Dimargaris</taxon>
    </lineage>
</organism>
<evidence type="ECO:0000256" key="1">
    <source>
        <dbReference type="ARBA" id="ARBA00022679"/>
    </source>
</evidence>
<reference evidence="5" key="1">
    <citation type="journal article" date="2018" name="Nat. Microbiol.">
        <title>Leveraging single-cell genomics to expand the fungal tree of life.</title>
        <authorList>
            <person name="Ahrendt S.R."/>
            <person name="Quandt C.A."/>
            <person name="Ciobanu D."/>
            <person name="Clum A."/>
            <person name="Salamov A."/>
            <person name="Andreopoulos B."/>
            <person name="Cheng J.F."/>
            <person name="Woyke T."/>
            <person name="Pelin A."/>
            <person name="Henrissat B."/>
            <person name="Reynolds N.K."/>
            <person name="Benny G.L."/>
            <person name="Smith M.E."/>
            <person name="James T.Y."/>
            <person name="Grigoriev I.V."/>
        </authorList>
    </citation>
    <scope>NUCLEOTIDE SEQUENCE [LARGE SCALE GENOMIC DNA]</scope>
    <source>
        <strain evidence="5">RSA 468</strain>
    </source>
</reference>
<evidence type="ECO:0000256" key="2">
    <source>
        <dbReference type="ARBA" id="ARBA00022777"/>
    </source>
</evidence>
<keyword evidence="1" id="KW-0808">Transferase</keyword>
<dbReference type="GO" id="GO:0016301">
    <property type="term" value="F:kinase activity"/>
    <property type="evidence" value="ECO:0007669"/>
    <property type="project" value="UniProtKB-KW"/>
</dbReference>
<dbReference type="PANTHER" id="PTHR10584">
    <property type="entry name" value="SUGAR KINASE"/>
    <property type="match status" value="1"/>
</dbReference>
<dbReference type="InterPro" id="IPR029056">
    <property type="entry name" value="Ribokinase-like"/>
</dbReference>
<dbReference type="SUPFAM" id="SSF53613">
    <property type="entry name" value="Ribokinase-like"/>
    <property type="match status" value="1"/>
</dbReference>
<evidence type="ECO:0000313" key="4">
    <source>
        <dbReference type="EMBL" id="RKP35797.1"/>
    </source>
</evidence>
<dbReference type="EMBL" id="ML002785">
    <property type="protein sequence ID" value="RKP35797.1"/>
    <property type="molecule type" value="Genomic_DNA"/>
</dbReference>
<name>A0A4P9ZQY9_9FUNG</name>
<gene>
    <name evidence="4" type="ORF">BJ085DRAFT_28681</name>
</gene>
<evidence type="ECO:0000313" key="5">
    <source>
        <dbReference type="Proteomes" id="UP000268162"/>
    </source>
</evidence>
<dbReference type="STRING" id="215637.A0A4P9ZQY9"/>
<accession>A0A4P9ZQY9</accession>
<keyword evidence="5" id="KW-1185">Reference proteome</keyword>
<dbReference type="AlphaFoldDB" id="A0A4P9ZQY9"/>
<keyword evidence="2 4" id="KW-0418">Kinase</keyword>
<dbReference type="GO" id="GO:0006796">
    <property type="term" value="P:phosphate-containing compound metabolic process"/>
    <property type="evidence" value="ECO:0007669"/>
    <property type="project" value="UniProtKB-ARBA"/>
</dbReference>
<dbReference type="PANTHER" id="PTHR10584:SF166">
    <property type="entry name" value="RIBOKINASE"/>
    <property type="match status" value="1"/>
</dbReference>
<dbReference type="InterPro" id="IPR011611">
    <property type="entry name" value="PfkB_dom"/>
</dbReference>
<feature type="domain" description="Carbohydrate kinase PfkB" evidence="3">
    <location>
        <begin position="14"/>
        <end position="322"/>
    </location>
</feature>